<dbReference type="SUPFAM" id="SSF56235">
    <property type="entry name" value="N-terminal nucleophile aminohydrolases (Ntn hydrolases)"/>
    <property type="match status" value="1"/>
</dbReference>
<dbReference type="AlphaFoldDB" id="A0A5D3YIB5"/>
<evidence type="ECO:0000256" key="2">
    <source>
        <dbReference type="ARBA" id="ARBA00022801"/>
    </source>
</evidence>
<dbReference type="GO" id="GO:0017000">
    <property type="term" value="P:antibiotic biosynthetic process"/>
    <property type="evidence" value="ECO:0007669"/>
    <property type="project" value="InterPro"/>
</dbReference>
<comment type="cofactor">
    <cofactor evidence="5">
        <name>Ca(2+)</name>
        <dbReference type="ChEBI" id="CHEBI:29108"/>
    </cofactor>
    <text evidence="5">Binds 1 Ca(2+) ion per dimer.</text>
</comment>
<feature type="binding site" evidence="5">
    <location>
        <position position="351"/>
    </location>
    <ligand>
        <name>Ca(2+)</name>
        <dbReference type="ChEBI" id="CHEBI:29108"/>
    </ligand>
</feature>
<keyword evidence="3" id="KW-0865">Zymogen</keyword>
<evidence type="ECO:0000313" key="7">
    <source>
        <dbReference type="Proteomes" id="UP000324595"/>
    </source>
</evidence>
<evidence type="ECO:0000256" key="5">
    <source>
        <dbReference type="PIRSR" id="PIRSR001227-2"/>
    </source>
</evidence>
<dbReference type="Gene3D" id="3.60.20.10">
    <property type="entry name" value="Glutamine Phosphoribosylpyrophosphate, subunit 1, domain 1"/>
    <property type="match status" value="1"/>
</dbReference>
<protein>
    <submittedName>
        <fullName evidence="6">Penicillin amidase</fullName>
    </submittedName>
</protein>
<dbReference type="Gene3D" id="2.30.120.10">
    <property type="match status" value="1"/>
</dbReference>
<gene>
    <name evidence="6" type="ORF">LX73_1022</name>
</gene>
<proteinExistence type="inferred from homology"/>
<keyword evidence="5" id="KW-0106">Calcium</keyword>
<dbReference type="Proteomes" id="UP000324595">
    <property type="component" value="Unassembled WGS sequence"/>
</dbReference>
<dbReference type="PIRSF" id="PIRSF001227">
    <property type="entry name" value="Pen_acylase"/>
    <property type="match status" value="1"/>
</dbReference>
<reference evidence="6 7" key="1">
    <citation type="submission" date="2019-07" db="EMBL/GenBank/DDBJ databases">
        <title>Genomic Encyclopedia of Archaeal and Bacterial Type Strains, Phase II (KMG-II): from individual species to whole genera.</title>
        <authorList>
            <person name="Goeker M."/>
        </authorList>
    </citation>
    <scope>NUCLEOTIDE SEQUENCE [LARGE SCALE GENOMIC DNA]</scope>
    <source>
        <strain evidence="6 7">DSM 21935</strain>
    </source>
</reference>
<keyword evidence="2" id="KW-0378">Hydrolase</keyword>
<dbReference type="InterPro" id="IPR043146">
    <property type="entry name" value="Penicillin_amidase_N_B-knob"/>
</dbReference>
<dbReference type="InterPro" id="IPR029055">
    <property type="entry name" value="Ntn_hydrolases_N"/>
</dbReference>
<dbReference type="Gene3D" id="1.10.1400.10">
    <property type="match status" value="1"/>
</dbReference>
<dbReference type="Gene3D" id="1.10.439.10">
    <property type="entry name" value="Penicillin Amidohydrolase, domain 1"/>
    <property type="match status" value="1"/>
</dbReference>
<dbReference type="OrthoDB" id="9759796at2"/>
<feature type="binding site" evidence="5">
    <location>
        <position position="354"/>
    </location>
    <ligand>
        <name>Ca(2+)</name>
        <dbReference type="ChEBI" id="CHEBI:29108"/>
    </ligand>
</feature>
<dbReference type="InterPro" id="IPR014395">
    <property type="entry name" value="Pen/GL7ACA/AHL_acylase"/>
</dbReference>
<dbReference type="InterPro" id="IPR023343">
    <property type="entry name" value="Penicillin_amidase_dom1"/>
</dbReference>
<keyword evidence="5" id="KW-0479">Metal-binding</keyword>
<dbReference type="GO" id="GO:0016811">
    <property type="term" value="F:hydrolase activity, acting on carbon-nitrogen (but not peptide) bonds, in linear amides"/>
    <property type="evidence" value="ECO:0007669"/>
    <property type="project" value="InterPro"/>
</dbReference>
<feature type="active site" description="Nucleophile" evidence="4">
    <location>
        <position position="279"/>
    </location>
</feature>
<evidence type="ECO:0000313" key="6">
    <source>
        <dbReference type="EMBL" id="TYP93322.1"/>
    </source>
</evidence>
<keyword evidence="7" id="KW-1185">Reference proteome</keyword>
<dbReference type="InterPro" id="IPR043147">
    <property type="entry name" value="Penicillin_amidase_A-knob"/>
</dbReference>
<dbReference type="GO" id="GO:0046872">
    <property type="term" value="F:metal ion binding"/>
    <property type="evidence" value="ECO:0007669"/>
    <property type="project" value="UniProtKB-KW"/>
</dbReference>
<dbReference type="InterPro" id="IPR002692">
    <property type="entry name" value="S45"/>
</dbReference>
<name>A0A5D3YIB5_9BACT</name>
<evidence type="ECO:0000256" key="4">
    <source>
        <dbReference type="PIRSR" id="PIRSR001227-1"/>
    </source>
</evidence>
<dbReference type="Pfam" id="PF01804">
    <property type="entry name" value="Penicil_amidase"/>
    <property type="match status" value="1"/>
</dbReference>
<evidence type="ECO:0000256" key="1">
    <source>
        <dbReference type="ARBA" id="ARBA00006586"/>
    </source>
</evidence>
<organism evidence="6 7">
    <name type="scientific">Fodinibius salinus</name>
    <dbReference type="NCBI Taxonomy" id="860790"/>
    <lineage>
        <taxon>Bacteria</taxon>
        <taxon>Pseudomonadati</taxon>
        <taxon>Balneolota</taxon>
        <taxon>Balneolia</taxon>
        <taxon>Balneolales</taxon>
        <taxon>Balneolaceae</taxon>
        <taxon>Fodinibius</taxon>
    </lineage>
</organism>
<comment type="similarity">
    <text evidence="1">Belongs to the peptidase S45 family.</text>
</comment>
<comment type="caution">
    <text evidence="6">The sequence shown here is derived from an EMBL/GenBank/DDBJ whole genome shotgun (WGS) entry which is preliminary data.</text>
</comment>
<dbReference type="EMBL" id="VNHY01000002">
    <property type="protein sequence ID" value="TYP93322.1"/>
    <property type="molecule type" value="Genomic_DNA"/>
</dbReference>
<dbReference type="PANTHER" id="PTHR34218:SF4">
    <property type="entry name" value="ACYL-HOMOSERINE LACTONE ACYLASE QUIP"/>
    <property type="match status" value="1"/>
</dbReference>
<dbReference type="PANTHER" id="PTHR34218">
    <property type="entry name" value="PEPTIDASE S45 PENICILLIN AMIDASE"/>
    <property type="match status" value="1"/>
</dbReference>
<dbReference type="RefSeq" id="WP_148898398.1">
    <property type="nucleotide sequence ID" value="NZ_VNHY01000002.1"/>
</dbReference>
<evidence type="ECO:0000256" key="3">
    <source>
        <dbReference type="ARBA" id="ARBA00023145"/>
    </source>
</evidence>
<sequence length="809" mass="92054">MGKKYFRLLIAALTTIALFVLLSIPLGPAPPMGAFWNPQSGFWANAQTNKFASQNISLDDETLSDTVGVYFDQHQIPHIFASNNRDLYFAQGYITARDRLWQMELQTRAAAGRLSEILGSRTLQFDRYRRHIGMGYAAEQALEGLLGNPRTAKAVKAYAAGVNAWIDQLQPQEYPLEYKFLNHHPESWTPLKTALLLKNMTYTLAGRNSDLRMSNTRAVFGDDFIKQILDLEHPLTDPIIPKSKKWDFASQAPQKPEDTFTPSIVDTVTPFQPDPQNGSNNWAVSGSKTANGYPILSNDPHLNMTLPSIWYAVQLHSPDQNVMGVSLPGAPAIIIGFNEDAAWGTTNVGADVWDWYEITFRDSTFGEYKYDGKWQSTKKRIEKIKVKGQPTVTDTVVYTHHGPVVQTSGEESMRSDIPKYHAMQWIAYKKSNELRYFLDINKAENYKDYRQAIRHYESPAQNWVFADSSNIALTVAGKYPLKWNEQGRFIGDGSNPKYDWQGWIPFEQIPYVKNPDRGFVSSANQTPTDSTYPYYLDSNFAPYERGHRINKRLAAMDNITPKDMQHLQMDVFSNHAKNVLPTLLQYLNTDTLSQLHKKAKGKLADWRYDNKGELIAPSIFDYWWDELYEAIWNDEYSKTDVPLEWPSRDQLATFIHNNPTSQWYDNINTPEKETLEELINQSFNQAIVALQNKYGNMGNNWQWGYVNDTDIGHVGRLPGLGRKDVFTGGGAESINAVRGSHGPSWRMVVQLGPKIKGWGIYPGGQSGNPGSKYYDNMVDEWQNGDLFPLWFMQQPPVPADSLHYTITLN</sequence>
<accession>A0A5D3YIB5</accession>
<dbReference type="CDD" id="cd03747">
    <property type="entry name" value="Ntn_PGA_like"/>
    <property type="match status" value="1"/>
</dbReference>